<keyword evidence="2" id="KW-1185">Reference proteome</keyword>
<gene>
    <name evidence="1" type="ORF">VNO80_08607</name>
</gene>
<organism evidence="1 2">
    <name type="scientific">Phaseolus coccineus</name>
    <name type="common">Scarlet runner bean</name>
    <name type="synonym">Phaseolus multiflorus</name>
    <dbReference type="NCBI Taxonomy" id="3886"/>
    <lineage>
        <taxon>Eukaryota</taxon>
        <taxon>Viridiplantae</taxon>
        <taxon>Streptophyta</taxon>
        <taxon>Embryophyta</taxon>
        <taxon>Tracheophyta</taxon>
        <taxon>Spermatophyta</taxon>
        <taxon>Magnoliopsida</taxon>
        <taxon>eudicotyledons</taxon>
        <taxon>Gunneridae</taxon>
        <taxon>Pentapetalae</taxon>
        <taxon>rosids</taxon>
        <taxon>fabids</taxon>
        <taxon>Fabales</taxon>
        <taxon>Fabaceae</taxon>
        <taxon>Papilionoideae</taxon>
        <taxon>50 kb inversion clade</taxon>
        <taxon>NPAAA clade</taxon>
        <taxon>indigoferoid/millettioid clade</taxon>
        <taxon>Phaseoleae</taxon>
        <taxon>Phaseolus</taxon>
    </lineage>
</organism>
<dbReference type="AlphaFoldDB" id="A0AAN9N575"/>
<reference evidence="1 2" key="1">
    <citation type="submission" date="2024-01" db="EMBL/GenBank/DDBJ databases">
        <title>The genomes of 5 underutilized Papilionoideae crops provide insights into root nodulation and disease resistanc.</title>
        <authorList>
            <person name="Jiang F."/>
        </authorList>
    </citation>
    <scope>NUCLEOTIDE SEQUENCE [LARGE SCALE GENOMIC DNA]</scope>
    <source>
        <strain evidence="1">JINMINGXINNONG_FW02</strain>
        <tissue evidence="1">Leaves</tissue>
    </source>
</reference>
<proteinExistence type="predicted"/>
<name>A0AAN9N575_PHACN</name>
<comment type="caution">
    <text evidence="1">The sequence shown here is derived from an EMBL/GenBank/DDBJ whole genome shotgun (WGS) entry which is preliminary data.</text>
</comment>
<evidence type="ECO:0000313" key="2">
    <source>
        <dbReference type="Proteomes" id="UP001374584"/>
    </source>
</evidence>
<dbReference type="Proteomes" id="UP001374584">
    <property type="component" value="Unassembled WGS sequence"/>
</dbReference>
<accession>A0AAN9N575</accession>
<dbReference type="EMBL" id="JAYMYR010000004">
    <property type="protein sequence ID" value="KAK7366612.1"/>
    <property type="molecule type" value="Genomic_DNA"/>
</dbReference>
<protein>
    <submittedName>
        <fullName evidence="1">Uncharacterized protein</fullName>
    </submittedName>
</protein>
<evidence type="ECO:0000313" key="1">
    <source>
        <dbReference type="EMBL" id="KAK7366612.1"/>
    </source>
</evidence>
<sequence length="67" mass="7701">MSMLSLSEKRLKICFLTDSTLALRKGAATAERREHRRRQRRNPHFKINTAGNFLFGSRFGFVAFKGA</sequence>